<evidence type="ECO:0000256" key="1">
    <source>
        <dbReference type="PROSITE-ProRule" id="PRU00175"/>
    </source>
</evidence>
<dbReference type="OrthoDB" id="1711136at2759"/>
<dbReference type="InterPro" id="IPR013083">
    <property type="entry name" value="Znf_RING/FYVE/PHD"/>
</dbReference>
<feature type="compositionally biased region" description="Basic and acidic residues" evidence="3">
    <location>
        <begin position="708"/>
        <end position="717"/>
    </location>
</feature>
<comment type="caution">
    <text evidence="5">The sequence shown here is derived from an EMBL/GenBank/DDBJ whole genome shotgun (WGS) entry which is preliminary data.</text>
</comment>
<dbReference type="STRING" id="64571.A0A1Y2GWK5"/>
<keyword evidence="1" id="KW-0479">Metal-binding</keyword>
<feature type="region of interest" description="Disordered" evidence="3">
    <location>
        <begin position="561"/>
        <end position="597"/>
    </location>
</feature>
<feature type="region of interest" description="Disordered" evidence="3">
    <location>
        <begin position="426"/>
        <end position="503"/>
    </location>
</feature>
<dbReference type="AlphaFoldDB" id="A0A1Y2GWK5"/>
<dbReference type="RefSeq" id="XP_021884449.1">
    <property type="nucleotide sequence ID" value="XM_022027545.1"/>
</dbReference>
<feature type="coiled-coil region" evidence="2">
    <location>
        <begin position="939"/>
        <end position="988"/>
    </location>
</feature>
<feature type="compositionally biased region" description="Basic and acidic residues" evidence="3">
    <location>
        <begin position="565"/>
        <end position="590"/>
    </location>
</feature>
<dbReference type="Proteomes" id="UP000193648">
    <property type="component" value="Unassembled WGS sequence"/>
</dbReference>
<evidence type="ECO:0000256" key="2">
    <source>
        <dbReference type="SAM" id="Coils"/>
    </source>
</evidence>
<feature type="region of interest" description="Disordered" evidence="3">
    <location>
        <begin position="661"/>
        <end position="696"/>
    </location>
</feature>
<keyword evidence="1" id="KW-0863">Zinc-finger</keyword>
<feature type="region of interest" description="Disordered" evidence="3">
    <location>
        <begin position="68"/>
        <end position="100"/>
    </location>
</feature>
<feature type="compositionally biased region" description="Low complexity" evidence="3">
    <location>
        <begin position="430"/>
        <end position="462"/>
    </location>
</feature>
<keyword evidence="6" id="KW-1185">Reference proteome</keyword>
<feature type="compositionally biased region" description="Polar residues" evidence="3">
    <location>
        <begin position="86"/>
        <end position="99"/>
    </location>
</feature>
<evidence type="ECO:0000313" key="5">
    <source>
        <dbReference type="EMBL" id="ORZ26686.1"/>
    </source>
</evidence>
<feature type="compositionally biased region" description="Polar residues" evidence="3">
    <location>
        <begin position="721"/>
        <end position="732"/>
    </location>
</feature>
<feature type="compositionally biased region" description="Polar residues" evidence="3">
    <location>
        <begin position="487"/>
        <end position="497"/>
    </location>
</feature>
<feature type="compositionally biased region" description="Low complexity" evidence="3">
    <location>
        <begin position="262"/>
        <end position="275"/>
    </location>
</feature>
<feature type="compositionally biased region" description="Basic and acidic residues" evidence="3">
    <location>
        <begin position="276"/>
        <end position="293"/>
    </location>
</feature>
<dbReference type="InParanoid" id="A0A1Y2GWK5"/>
<dbReference type="EMBL" id="MCFF01000006">
    <property type="protein sequence ID" value="ORZ26686.1"/>
    <property type="molecule type" value="Genomic_DNA"/>
</dbReference>
<name>A0A1Y2GWK5_9FUNG</name>
<gene>
    <name evidence="5" type="ORF">BCR41DRAFT_384269</name>
</gene>
<keyword evidence="1" id="KW-0862">Zinc</keyword>
<feature type="region of interest" description="Disordered" evidence="3">
    <location>
        <begin position="126"/>
        <end position="149"/>
    </location>
</feature>
<keyword evidence="2" id="KW-0175">Coiled coil</keyword>
<evidence type="ECO:0000313" key="6">
    <source>
        <dbReference type="Proteomes" id="UP000193648"/>
    </source>
</evidence>
<protein>
    <recommendedName>
        <fullName evidence="4">RING-type domain-containing protein</fullName>
    </recommendedName>
</protein>
<feature type="domain" description="RING-type" evidence="4">
    <location>
        <begin position="1002"/>
        <end position="1037"/>
    </location>
</feature>
<feature type="compositionally biased region" description="Basic and acidic residues" evidence="3">
    <location>
        <begin position="684"/>
        <end position="696"/>
    </location>
</feature>
<dbReference type="PROSITE" id="PS50089">
    <property type="entry name" value="ZF_RING_2"/>
    <property type="match status" value="1"/>
</dbReference>
<feature type="region of interest" description="Disordered" evidence="3">
    <location>
        <begin position="260"/>
        <end position="302"/>
    </location>
</feature>
<dbReference type="GeneID" id="33569388"/>
<feature type="region of interest" description="Disordered" evidence="3">
    <location>
        <begin position="708"/>
        <end position="741"/>
    </location>
</feature>
<proteinExistence type="predicted"/>
<evidence type="ECO:0000259" key="4">
    <source>
        <dbReference type="PROSITE" id="PS50089"/>
    </source>
</evidence>
<reference evidence="5 6" key="1">
    <citation type="submission" date="2016-07" db="EMBL/GenBank/DDBJ databases">
        <title>Pervasive Adenine N6-methylation of Active Genes in Fungi.</title>
        <authorList>
            <consortium name="DOE Joint Genome Institute"/>
            <person name="Mondo S.J."/>
            <person name="Dannebaum R.O."/>
            <person name="Kuo R.C."/>
            <person name="Labutti K."/>
            <person name="Haridas S."/>
            <person name="Kuo A."/>
            <person name="Salamov A."/>
            <person name="Ahrendt S.R."/>
            <person name="Lipzen A."/>
            <person name="Sullivan W."/>
            <person name="Andreopoulos W.B."/>
            <person name="Clum A."/>
            <person name="Lindquist E."/>
            <person name="Daum C."/>
            <person name="Ramamoorthy G.K."/>
            <person name="Gryganskyi A."/>
            <person name="Culley D."/>
            <person name="Magnuson J.K."/>
            <person name="James T.Y."/>
            <person name="O'Malley M.A."/>
            <person name="Stajich J.E."/>
            <person name="Spatafora J.W."/>
            <person name="Visel A."/>
            <person name="Grigoriev I.V."/>
        </authorList>
    </citation>
    <scope>NUCLEOTIDE SEQUENCE [LARGE SCALE GENOMIC DNA]</scope>
    <source>
        <strain evidence="5 6">NRRL 3116</strain>
    </source>
</reference>
<dbReference type="Gene3D" id="3.30.40.10">
    <property type="entry name" value="Zinc/RING finger domain, C3HC4 (zinc finger)"/>
    <property type="match status" value="1"/>
</dbReference>
<evidence type="ECO:0000256" key="3">
    <source>
        <dbReference type="SAM" id="MobiDB-lite"/>
    </source>
</evidence>
<sequence length="1049" mass="119957">MPHGTSTFCMTPSNNSMAYKKVRLSRPRCFCGHIATPVYLQQKHQPQSTLSHRDTINGTGVAAATGTTSDATYYSNPHSFEDRQSSQRARTGQKQQVHWQEQFENEHDEGYRFEFDNDYYQNYSSPYFSNQSSIPGRRSNRQQQKSRMSTPLLTSNWVYECHFTSAQHGMVPPDYCAGCAHDQIEAEAHRLKKEHETTAELVKIAKTVQSWGEARGRWMTRTQPFEESWGEPPTGNLENYYNPYNIHDKRQNENGFIESQHSTLSGSAAGSSSSTEDLRNKGKAVDRGYRDNDTVDSGISHSSHYQITESPLNRSYQKITATTAWFDEGIDVVDLTRSTNTGVDAVHRQLKPSFSNTPPQASLAASKRSSIWEPATTTWSNVARSATVEDDPWSFIPTHNAAEAPIEDTNLMYKSEPNTIASTTPTIESQQLQPQQQQDNQWQLPRPGAAAPIQQSQIASSSHLSIDNVRPRTPPPENVDSDLDFHSSPSHSPSNRFNTDKLGRPFGSETKVCGFHMHALEWHKMQHLSDKDTVMLTKRAQCPIFNYSVTRWLYIEHMNKSKGTQKTEERDNKTRDYENKGSGDAKVKDNENDDDKEAWDPRIFSHLRKVPFNRIECNCGSFMVVAPYIPNTDDSGADQRPEHPYDLICPKKYAWQSQLDEGPYTENHSRRRTNTAPSGNISNHENHRDHKDHGHDCGRDCDHDINDKGDQNGRNDGDGTLNLSADTGTSRPPLSLEGLQLQDRIAPSKKELKHCNKVIRMSKAMFPARKQPVHQIIPNDDWLDRWFKPRTTVESYFIPQYPVDPKVKPILNKSSSRYPMDFSKPVCNRNIRPQRKWGHRVTFKAVDEIIKVREPYTETMDARSGPRHDRINGREEQGAEFYKWPIPEWCDLTIAEQILNAKNISGNEYDDPCWGEQSIKVLNRWGIQGIPQNLLEFSVAEATKDAQAYADQYEQKLQNRIALHKTRIRHIENDLKREQKRHAELVDSIMVMEQRVHDMPKCRICYERALSHAALPCHHLVMCGSCADLVQNCIVCRVRMTGTQRIYWG</sequence>
<feature type="compositionally biased region" description="Polar residues" evidence="3">
    <location>
        <begin position="674"/>
        <end position="683"/>
    </location>
</feature>
<organism evidence="5 6">
    <name type="scientific">Lobosporangium transversale</name>
    <dbReference type="NCBI Taxonomy" id="64571"/>
    <lineage>
        <taxon>Eukaryota</taxon>
        <taxon>Fungi</taxon>
        <taxon>Fungi incertae sedis</taxon>
        <taxon>Mucoromycota</taxon>
        <taxon>Mortierellomycotina</taxon>
        <taxon>Mortierellomycetes</taxon>
        <taxon>Mortierellales</taxon>
        <taxon>Mortierellaceae</taxon>
        <taxon>Lobosporangium</taxon>
    </lineage>
</organism>
<dbReference type="Pfam" id="PF13920">
    <property type="entry name" value="zf-C3HC4_3"/>
    <property type="match status" value="1"/>
</dbReference>
<dbReference type="InterPro" id="IPR001841">
    <property type="entry name" value="Znf_RING"/>
</dbReference>
<accession>A0A1Y2GWK5</accession>
<dbReference type="GO" id="GO:0008270">
    <property type="term" value="F:zinc ion binding"/>
    <property type="evidence" value="ECO:0007669"/>
    <property type="project" value="UniProtKB-KW"/>
</dbReference>